<keyword evidence="4" id="KW-1185">Reference proteome</keyword>
<feature type="region of interest" description="Disordered" evidence="1">
    <location>
        <begin position="52"/>
        <end position="126"/>
    </location>
</feature>
<dbReference type="Pfam" id="PF20233">
    <property type="entry name" value="DUF6590"/>
    <property type="match status" value="1"/>
</dbReference>
<reference evidence="3 4" key="1">
    <citation type="journal article" date="2008" name="Genome Biol.">
        <title>The genome sequence of the model ascomycete fungus Podospora anserina.</title>
        <authorList>
            <person name="Espagne E."/>
            <person name="Lespinet O."/>
            <person name="Malagnac F."/>
            <person name="Da Silva C."/>
            <person name="Jaillon O."/>
            <person name="Porcel B.M."/>
            <person name="Couloux A."/>
            <person name="Aury J.-M."/>
            <person name="Segurens B."/>
            <person name="Poulain J."/>
            <person name="Anthouard V."/>
            <person name="Grossetete S."/>
            <person name="Khalili H."/>
            <person name="Coppin E."/>
            <person name="Dequard-Chablat M."/>
            <person name="Picard M."/>
            <person name="Contamine V."/>
            <person name="Arnaise S."/>
            <person name="Bourdais A."/>
            <person name="Berteaux-Lecellier V."/>
            <person name="Gautheret D."/>
            <person name="de Vries R.P."/>
            <person name="Battaglia E."/>
            <person name="Coutinho P.M."/>
            <person name="Danchin E.G.J."/>
            <person name="Henrissat B."/>
            <person name="El Khoury R."/>
            <person name="Sainsard-Chanet A."/>
            <person name="Boivin A."/>
            <person name="Pinan-Lucarre B."/>
            <person name="Sellem C.H."/>
            <person name="Debuchy R."/>
            <person name="Wincker P."/>
            <person name="Weissenbach J."/>
            <person name="Silar P."/>
        </authorList>
    </citation>
    <scope>NUCLEOTIDE SEQUENCE [LARGE SCALE GENOMIC DNA]</scope>
    <source>
        <strain evidence="4">S / ATCC MYA-4624 / DSM 980 / FGSC 10383</strain>
    </source>
</reference>
<evidence type="ECO:0000313" key="3">
    <source>
        <dbReference type="EMBL" id="CDP24492.1"/>
    </source>
</evidence>
<feature type="compositionally biased region" description="Basic and acidic residues" evidence="1">
    <location>
        <begin position="95"/>
        <end position="106"/>
    </location>
</feature>
<dbReference type="InterPro" id="IPR046497">
    <property type="entry name" value="DUF6590"/>
</dbReference>
<protein>
    <recommendedName>
        <fullName evidence="2">DUF6590 domain-containing protein</fullName>
    </recommendedName>
</protein>
<evidence type="ECO:0000313" key="4">
    <source>
        <dbReference type="Proteomes" id="UP000001197"/>
    </source>
</evidence>
<sequence>MTVAAMGQRPPHVPEFGFFTLGEDLVNNPEAIVIPAVDIAKPVEIVARHTEISSNGAKGRSGPTKTEVSAAQEVKSTNSQATKAETKPVKTTGSKSKDATEEDKKNAGATVDSQSQEDSVDYGDQWTWSEKDQDYIRTDENGKTLHYTNFQKPPDPDATSPPSPTKPGSPAGSRQNSTGPEAATKHKWEQPLDPRFQVVTKPKRFFAVGRIFKVPWFEPLGSTDPSPNDPFPSANPPNLEYSTKCPEFHGEKPLAKYRWFVVVRRRLHHSLCFSITTYAGANKSATNKTCRGRDVDFVVLHNSNVVPAKPYEEENITRKPIGVIIEDQETYISPVARLDCGRIYTVEDHLRVMKVGRVHPGSLAALEEYFKDSVS</sequence>
<dbReference type="EMBL" id="FO904936">
    <property type="protein sequence ID" value="CDP24492.1"/>
    <property type="molecule type" value="Genomic_DNA"/>
</dbReference>
<feature type="domain" description="DUF6590" evidence="2">
    <location>
        <begin position="203"/>
        <end position="367"/>
    </location>
</feature>
<organism evidence="3 4">
    <name type="scientific">Podospora anserina (strain S / ATCC MYA-4624 / DSM 980 / FGSC 10383)</name>
    <name type="common">Pleurage anserina</name>
    <dbReference type="NCBI Taxonomy" id="515849"/>
    <lineage>
        <taxon>Eukaryota</taxon>
        <taxon>Fungi</taxon>
        <taxon>Dikarya</taxon>
        <taxon>Ascomycota</taxon>
        <taxon>Pezizomycotina</taxon>
        <taxon>Sordariomycetes</taxon>
        <taxon>Sordariomycetidae</taxon>
        <taxon>Sordariales</taxon>
        <taxon>Podosporaceae</taxon>
        <taxon>Podospora</taxon>
        <taxon>Podospora anserina</taxon>
    </lineage>
</organism>
<accession>A0A090CGI2</accession>
<dbReference type="AlphaFoldDB" id="A0A090CGI2"/>
<dbReference type="Proteomes" id="UP000001197">
    <property type="component" value="Chromosome 1"/>
</dbReference>
<evidence type="ECO:0000259" key="2">
    <source>
        <dbReference type="Pfam" id="PF20233"/>
    </source>
</evidence>
<dbReference type="eggNOG" id="ENOG502RQVF">
    <property type="taxonomic scope" value="Eukaryota"/>
</dbReference>
<feature type="region of interest" description="Disordered" evidence="1">
    <location>
        <begin position="145"/>
        <end position="189"/>
    </location>
</feature>
<feature type="compositionally biased region" description="Polar residues" evidence="1">
    <location>
        <begin position="63"/>
        <end position="94"/>
    </location>
</feature>
<evidence type="ECO:0000256" key="1">
    <source>
        <dbReference type="SAM" id="MobiDB-lite"/>
    </source>
</evidence>
<reference evidence="4" key="2">
    <citation type="journal article" date="2014" name="Genetics">
        <title>Maintaining two mating types: Structure of the mating type locus and its role in heterokaryosis in Podospora anserina.</title>
        <authorList>
            <person name="Grognet P."/>
            <person name="Bidard F."/>
            <person name="Kuchly C."/>
            <person name="Tong L.C.H."/>
            <person name="Coppin E."/>
            <person name="Benkhali J.A."/>
            <person name="Couloux A."/>
            <person name="Wincker P."/>
            <person name="Debuchy R."/>
            <person name="Silar P."/>
        </authorList>
    </citation>
    <scope>GENOME REANNOTATION</scope>
    <source>
        <strain evidence="4">S / ATCC MYA-4624 / DSM 980 / FGSC 10383</strain>
    </source>
</reference>
<proteinExistence type="predicted"/>
<name>A0A090CGI2_PODAN</name>
<dbReference type="InParanoid" id="A0A090CGI2"/>